<keyword evidence="2 6" id="KW-0812">Transmembrane</keyword>
<feature type="transmembrane region" description="Helical" evidence="6">
    <location>
        <begin position="15"/>
        <end position="37"/>
    </location>
</feature>
<evidence type="ECO:0000256" key="3">
    <source>
        <dbReference type="ARBA" id="ARBA00022989"/>
    </source>
</evidence>
<evidence type="ECO:0000256" key="1">
    <source>
        <dbReference type="ARBA" id="ARBA00004141"/>
    </source>
</evidence>
<comment type="subcellular location">
    <subcellularLocation>
        <location evidence="1">Membrane</location>
        <topology evidence="1">Multi-pass membrane protein</topology>
    </subcellularLocation>
</comment>
<dbReference type="PANTHER" id="PTHR33048">
    <property type="entry name" value="PTH11-LIKE INTEGRAL MEMBRANE PROTEIN (AFU_ORTHOLOGUE AFUA_5G11245)"/>
    <property type="match status" value="1"/>
</dbReference>
<evidence type="ECO:0000313" key="9">
    <source>
        <dbReference type="Proteomes" id="UP000799770"/>
    </source>
</evidence>
<dbReference type="Proteomes" id="UP000799770">
    <property type="component" value="Unassembled WGS sequence"/>
</dbReference>
<proteinExistence type="inferred from homology"/>
<feature type="transmembrane region" description="Helical" evidence="6">
    <location>
        <begin position="97"/>
        <end position="118"/>
    </location>
</feature>
<evidence type="ECO:0000256" key="6">
    <source>
        <dbReference type="SAM" id="Phobius"/>
    </source>
</evidence>
<feature type="domain" description="Rhodopsin" evidence="7">
    <location>
        <begin position="33"/>
        <end position="285"/>
    </location>
</feature>
<keyword evidence="4 6" id="KW-0472">Membrane</keyword>
<dbReference type="OrthoDB" id="3934549at2759"/>
<keyword evidence="9" id="KW-1185">Reference proteome</keyword>
<evidence type="ECO:0000313" key="8">
    <source>
        <dbReference type="EMBL" id="KAF2111619.1"/>
    </source>
</evidence>
<feature type="transmembrane region" description="Helical" evidence="6">
    <location>
        <begin position="130"/>
        <end position="152"/>
    </location>
</feature>
<name>A0A6A5YWL4_9PLEO</name>
<evidence type="ECO:0000259" key="7">
    <source>
        <dbReference type="Pfam" id="PF20684"/>
    </source>
</evidence>
<evidence type="ECO:0000256" key="5">
    <source>
        <dbReference type="ARBA" id="ARBA00038359"/>
    </source>
</evidence>
<feature type="transmembrane region" description="Helical" evidence="6">
    <location>
        <begin position="182"/>
        <end position="209"/>
    </location>
</feature>
<dbReference type="GO" id="GO:0016020">
    <property type="term" value="C:membrane"/>
    <property type="evidence" value="ECO:0007669"/>
    <property type="project" value="UniProtKB-SubCell"/>
</dbReference>
<feature type="transmembrane region" description="Helical" evidence="6">
    <location>
        <begin position="221"/>
        <end position="245"/>
    </location>
</feature>
<organism evidence="8 9">
    <name type="scientific">Lophiotrema nucula</name>
    <dbReference type="NCBI Taxonomy" id="690887"/>
    <lineage>
        <taxon>Eukaryota</taxon>
        <taxon>Fungi</taxon>
        <taxon>Dikarya</taxon>
        <taxon>Ascomycota</taxon>
        <taxon>Pezizomycotina</taxon>
        <taxon>Dothideomycetes</taxon>
        <taxon>Pleosporomycetidae</taxon>
        <taxon>Pleosporales</taxon>
        <taxon>Lophiotremataceae</taxon>
        <taxon>Lophiotrema</taxon>
    </lineage>
</organism>
<dbReference type="InterPro" id="IPR049326">
    <property type="entry name" value="Rhodopsin_dom_fungi"/>
</dbReference>
<evidence type="ECO:0000256" key="4">
    <source>
        <dbReference type="ARBA" id="ARBA00023136"/>
    </source>
</evidence>
<keyword evidence="3 6" id="KW-1133">Transmembrane helix</keyword>
<gene>
    <name evidence="8" type="ORF">BDV96DRAFT_499253</name>
</gene>
<reference evidence="8" key="1">
    <citation type="journal article" date="2020" name="Stud. Mycol.">
        <title>101 Dothideomycetes genomes: a test case for predicting lifestyles and emergence of pathogens.</title>
        <authorList>
            <person name="Haridas S."/>
            <person name="Albert R."/>
            <person name="Binder M."/>
            <person name="Bloem J."/>
            <person name="Labutti K."/>
            <person name="Salamov A."/>
            <person name="Andreopoulos B."/>
            <person name="Baker S."/>
            <person name="Barry K."/>
            <person name="Bills G."/>
            <person name="Bluhm B."/>
            <person name="Cannon C."/>
            <person name="Castanera R."/>
            <person name="Culley D."/>
            <person name="Daum C."/>
            <person name="Ezra D."/>
            <person name="Gonzalez J."/>
            <person name="Henrissat B."/>
            <person name="Kuo A."/>
            <person name="Liang C."/>
            <person name="Lipzen A."/>
            <person name="Lutzoni F."/>
            <person name="Magnuson J."/>
            <person name="Mondo S."/>
            <person name="Nolan M."/>
            <person name="Ohm R."/>
            <person name="Pangilinan J."/>
            <person name="Park H.-J."/>
            <person name="Ramirez L."/>
            <person name="Alfaro M."/>
            <person name="Sun H."/>
            <person name="Tritt A."/>
            <person name="Yoshinaga Y."/>
            <person name="Zwiers L.-H."/>
            <person name="Turgeon B."/>
            <person name="Goodwin S."/>
            <person name="Spatafora J."/>
            <person name="Crous P."/>
            <person name="Grigoriev I."/>
        </authorList>
    </citation>
    <scope>NUCLEOTIDE SEQUENCE</scope>
    <source>
        <strain evidence="8">CBS 627.86</strain>
    </source>
</reference>
<dbReference type="PANTHER" id="PTHR33048:SF124">
    <property type="entry name" value="INTEGRAL MEMBRANE PROTEIN"/>
    <property type="match status" value="1"/>
</dbReference>
<comment type="similarity">
    <text evidence="5">Belongs to the SAT4 family.</text>
</comment>
<dbReference type="AlphaFoldDB" id="A0A6A5YWL4"/>
<evidence type="ECO:0000256" key="2">
    <source>
        <dbReference type="ARBA" id="ARBA00022692"/>
    </source>
</evidence>
<protein>
    <recommendedName>
        <fullName evidence="7">Rhodopsin domain-containing protein</fullName>
    </recommendedName>
</protein>
<sequence>MKQAAASLEPYHGTLAVAVAFTLTGLSTVIVALRFYCRYYLMSKLSSPDYVMLVALICTWGSAVINLYQIHFLDYTHAWDSRQAYQDIVTGSLLSWWIYRIFYLVDTCLIKTSILLFYNQIASSHKNYHYIVKTMLAIVVLGALGMVIAAILSCVPVTDAWSFEVFWGGFYGKHAKMCYNPVLLWFFSAGFNLVTDTILWIIPPIFLLNLQALGTKRRLELIGIFSIGIVAVVASAIRLYVLALWTSNWAEQGKRNGDLLIWGQVEQHAGIISASIPFLRPLFRKVCCTGARRHPPSPSPAAKLIQPIPPRTPIIPSPSPTLGSHEFKVPPSPLSPISPVQAEMSIGSAV</sequence>
<feature type="transmembrane region" description="Helical" evidence="6">
    <location>
        <begin position="49"/>
        <end position="70"/>
    </location>
</feature>
<dbReference type="EMBL" id="ML977333">
    <property type="protein sequence ID" value="KAF2111619.1"/>
    <property type="molecule type" value="Genomic_DNA"/>
</dbReference>
<dbReference type="InterPro" id="IPR052337">
    <property type="entry name" value="SAT4-like"/>
</dbReference>
<accession>A0A6A5YWL4</accession>
<dbReference type="Pfam" id="PF20684">
    <property type="entry name" value="Fung_rhodopsin"/>
    <property type="match status" value="1"/>
</dbReference>